<evidence type="ECO:0008006" key="4">
    <source>
        <dbReference type="Google" id="ProtNLM"/>
    </source>
</evidence>
<feature type="transmembrane region" description="Helical" evidence="1">
    <location>
        <begin position="226"/>
        <end position="242"/>
    </location>
</feature>
<evidence type="ECO:0000313" key="3">
    <source>
        <dbReference type="Proteomes" id="UP000777482"/>
    </source>
</evidence>
<name>A0A9P6VYW8_RHOMI</name>
<protein>
    <recommendedName>
        <fullName evidence="4">Peptidase M50B-like-domain-containing protein</fullName>
    </recommendedName>
</protein>
<dbReference type="Proteomes" id="UP000777482">
    <property type="component" value="Unassembled WGS sequence"/>
</dbReference>
<comment type="caution">
    <text evidence="2">The sequence shown here is derived from an EMBL/GenBank/DDBJ whole genome shotgun (WGS) entry which is preliminary data.</text>
</comment>
<evidence type="ECO:0000256" key="1">
    <source>
        <dbReference type="SAM" id="Phobius"/>
    </source>
</evidence>
<dbReference type="EMBL" id="PUHQ01000075">
    <property type="protein sequence ID" value="KAG0657855.1"/>
    <property type="molecule type" value="Genomic_DNA"/>
</dbReference>
<feature type="transmembrane region" description="Helical" evidence="1">
    <location>
        <begin position="195"/>
        <end position="219"/>
    </location>
</feature>
<dbReference type="InterPro" id="IPR049500">
    <property type="entry name" value="Peptidase_M50B-like"/>
</dbReference>
<feature type="transmembrane region" description="Helical" evidence="1">
    <location>
        <begin position="271"/>
        <end position="289"/>
    </location>
</feature>
<gene>
    <name evidence="2" type="ORF">C6P46_006217</name>
</gene>
<keyword evidence="1" id="KW-1133">Transmembrane helix</keyword>
<sequence length="367" mass="39805">MVEGQQKRWQGWQTSTSTVWVTKRRTTTETVYKGESTLTVLGPSYLTLTFYPTTTTYAVSRTTIPTATKTKTKDAQVATHATATLCAPEDAEEKAATGLDPTHDESTTLSLTELRLDICLAALTRSIVGIGIGWNLAIIRDFLFPCKTFTVGVHEVGHVLVTVCLGYRIGLFTINPKDGGLTRTKPAAADVIEGIPFAALPAGYVFSMVVGGLLTFCGFNTLASKVASFIVGLGFVAVFLWVDALPKLLTLATVGLMIGLWFVDHAWGLRFFILFLGVMNSFYVLWDVADDAFFAKQNPCCPALHFEAMPRLSPAGWTILYVAVSLLVFVGFILAALATWKQSPHAMYCQRGAVQAVQVKPDPSSTA</sequence>
<accession>A0A9P6VYW8</accession>
<keyword evidence="1" id="KW-0472">Membrane</keyword>
<dbReference type="OrthoDB" id="40823at2759"/>
<dbReference type="PANTHER" id="PTHR33979">
    <property type="entry name" value="OS02G0221600 PROTEIN"/>
    <property type="match status" value="1"/>
</dbReference>
<proteinExistence type="predicted"/>
<dbReference type="PANTHER" id="PTHR33979:SF2">
    <property type="entry name" value="PEPTIDASE M50B-LIKE-DOMAIN-CONTAINING PROTEIN"/>
    <property type="match status" value="1"/>
</dbReference>
<reference evidence="2 3" key="1">
    <citation type="submission" date="2020-11" db="EMBL/GenBank/DDBJ databases">
        <title>Kefir isolates.</title>
        <authorList>
            <person name="Marcisauskas S."/>
            <person name="Kim Y."/>
            <person name="Blasche S."/>
        </authorList>
    </citation>
    <scope>NUCLEOTIDE SEQUENCE [LARGE SCALE GENOMIC DNA]</scope>
    <source>
        <strain evidence="2 3">KR</strain>
    </source>
</reference>
<keyword evidence="1" id="KW-0812">Transmembrane</keyword>
<dbReference type="Pfam" id="PF13398">
    <property type="entry name" value="Peptidase_M50B"/>
    <property type="match status" value="1"/>
</dbReference>
<evidence type="ECO:0000313" key="2">
    <source>
        <dbReference type="EMBL" id="KAG0657855.1"/>
    </source>
</evidence>
<dbReference type="AlphaFoldDB" id="A0A9P6VYW8"/>
<organism evidence="2 3">
    <name type="scientific">Rhodotorula mucilaginosa</name>
    <name type="common">Yeast</name>
    <name type="synonym">Rhodotorula rubra</name>
    <dbReference type="NCBI Taxonomy" id="5537"/>
    <lineage>
        <taxon>Eukaryota</taxon>
        <taxon>Fungi</taxon>
        <taxon>Dikarya</taxon>
        <taxon>Basidiomycota</taxon>
        <taxon>Pucciniomycotina</taxon>
        <taxon>Microbotryomycetes</taxon>
        <taxon>Sporidiobolales</taxon>
        <taxon>Sporidiobolaceae</taxon>
        <taxon>Rhodotorula</taxon>
    </lineage>
</organism>
<keyword evidence="3" id="KW-1185">Reference proteome</keyword>
<feature type="transmembrane region" description="Helical" evidence="1">
    <location>
        <begin position="319"/>
        <end position="340"/>
    </location>
</feature>